<proteinExistence type="predicted"/>
<comment type="caution">
    <text evidence="1">The sequence shown here is derived from an EMBL/GenBank/DDBJ whole genome shotgun (WGS) entry which is preliminary data.</text>
</comment>
<name>A0A8E0WUI0_9SPHN</name>
<sequence>MSITASAKGGNWFRSELLLELHARGATPDLVLTADTGNEKPETYAYLDVIGPWMRDRGIRHEIVSYTPKRFKHWPPYYGILEMCLTNATLPSKSLGGSSCSLKYKKAPQDAFLKTWQPAIEAWSRGQRVIRLIGYDAGPRDTARANHALSIDDPLYRCDYPLRRWNWDRADCTARIVAEGLPVPPKSACWLCIANQPEEIRALPAWCLRLIVLVEARAAPRLHTVEGLWRRTTRARPGSMTLFIRNEQLLPPDEIDRIVRDAPTDLIRFQDVASQIPIGERPTMTEWLDRFHAAFPQRGRGPAHAIAA</sequence>
<evidence type="ECO:0000313" key="1">
    <source>
        <dbReference type="EMBL" id="KER37712.1"/>
    </source>
</evidence>
<dbReference type="Proteomes" id="UP000028135">
    <property type="component" value="Unassembled WGS sequence"/>
</dbReference>
<reference evidence="1 2" key="1">
    <citation type="submission" date="2014-05" db="EMBL/GenBank/DDBJ databases">
        <title>Genome Announcement of Sphingobium lucknowense F2.</title>
        <authorList>
            <person name="Lal R."/>
            <person name="Negi V."/>
            <person name="Lata P."/>
            <person name="Sangwan N."/>
            <person name="Gupta S.K."/>
            <person name="Rao D.L.N."/>
            <person name="Das S."/>
        </authorList>
    </citation>
    <scope>NUCLEOTIDE SEQUENCE [LARGE SCALE GENOMIC DNA]</scope>
    <source>
        <strain evidence="1 2">F2</strain>
    </source>
</reference>
<evidence type="ECO:0008006" key="3">
    <source>
        <dbReference type="Google" id="ProtNLM"/>
    </source>
</evidence>
<gene>
    <name evidence="1" type="ORF">AL00_03855</name>
</gene>
<dbReference type="EMBL" id="JANF02000010">
    <property type="protein sequence ID" value="KER37712.1"/>
    <property type="molecule type" value="Genomic_DNA"/>
</dbReference>
<evidence type="ECO:0000313" key="2">
    <source>
        <dbReference type="Proteomes" id="UP000028135"/>
    </source>
</evidence>
<accession>A0A8E0WUI0</accession>
<dbReference type="RefSeq" id="WP_235181699.1">
    <property type="nucleotide sequence ID" value="NZ_JANF02000010.1"/>
</dbReference>
<protein>
    <recommendedName>
        <fullName evidence="3">Phosphoadenosine phosphosulfate reductase</fullName>
    </recommendedName>
</protein>
<organism evidence="1 2">
    <name type="scientific">Sphingobium indicum F2</name>
    <dbReference type="NCBI Taxonomy" id="1450518"/>
    <lineage>
        <taxon>Bacteria</taxon>
        <taxon>Pseudomonadati</taxon>
        <taxon>Pseudomonadota</taxon>
        <taxon>Alphaproteobacteria</taxon>
        <taxon>Sphingomonadales</taxon>
        <taxon>Sphingomonadaceae</taxon>
        <taxon>Sphingobium</taxon>
    </lineage>
</organism>
<dbReference type="AlphaFoldDB" id="A0A8E0WUI0"/>